<evidence type="ECO:0000313" key="4">
    <source>
        <dbReference type="Proteomes" id="UP000002051"/>
    </source>
</evidence>
<name>A0A072TNB2_MEDTR</name>
<dbReference type="Proteomes" id="UP000002051">
    <property type="component" value="Chromosome 8"/>
</dbReference>
<evidence type="ECO:0000256" key="1">
    <source>
        <dbReference type="SAM" id="MobiDB-lite"/>
    </source>
</evidence>
<protein>
    <submittedName>
        <fullName evidence="2 3">Uncharacterized protein</fullName>
    </submittedName>
</protein>
<feature type="region of interest" description="Disordered" evidence="1">
    <location>
        <begin position="1"/>
        <end position="20"/>
    </location>
</feature>
<dbReference type="STRING" id="3880.A0A072TNB2"/>
<evidence type="ECO:0000313" key="3">
    <source>
        <dbReference type="EnsemblPlants" id="KEH18867"/>
    </source>
</evidence>
<reference evidence="2 4" key="1">
    <citation type="journal article" date="2011" name="Nature">
        <title>The Medicago genome provides insight into the evolution of rhizobial symbioses.</title>
        <authorList>
            <person name="Young N.D."/>
            <person name="Debelle F."/>
            <person name="Oldroyd G.E."/>
            <person name="Geurts R."/>
            <person name="Cannon S.B."/>
            <person name="Udvardi M.K."/>
            <person name="Benedito V.A."/>
            <person name="Mayer K.F."/>
            <person name="Gouzy J."/>
            <person name="Schoof H."/>
            <person name="Van de Peer Y."/>
            <person name="Proost S."/>
            <person name="Cook D.R."/>
            <person name="Meyers B.C."/>
            <person name="Spannagl M."/>
            <person name="Cheung F."/>
            <person name="De Mita S."/>
            <person name="Krishnakumar V."/>
            <person name="Gundlach H."/>
            <person name="Zhou S."/>
            <person name="Mudge J."/>
            <person name="Bharti A.K."/>
            <person name="Murray J.D."/>
            <person name="Naoumkina M.A."/>
            <person name="Rosen B."/>
            <person name="Silverstein K.A."/>
            <person name="Tang H."/>
            <person name="Rombauts S."/>
            <person name="Zhao P.X."/>
            <person name="Zhou P."/>
            <person name="Barbe V."/>
            <person name="Bardou P."/>
            <person name="Bechner M."/>
            <person name="Bellec A."/>
            <person name="Berger A."/>
            <person name="Berges H."/>
            <person name="Bidwell S."/>
            <person name="Bisseling T."/>
            <person name="Choisne N."/>
            <person name="Couloux A."/>
            <person name="Denny R."/>
            <person name="Deshpande S."/>
            <person name="Dai X."/>
            <person name="Doyle J.J."/>
            <person name="Dudez A.M."/>
            <person name="Farmer A.D."/>
            <person name="Fouteau S."/>
            <person name="Franken C."/>
            <person name="Gibelin C."/>
            <person name="Gish J."/>
            <person name="Goldstein S."/>
            <person name="Gonzalez A.J."/>
            <person name="Green P.J."/>
            <person name="Hallab A."/>
            <person name="Hartog M."/>
            <person name="Hua A."/>
            <person name="Humphray S.J."/>
            <person name="Jeong D.H."/>
            <person name="Jing Y."/>
            <person name="Jocker A."/>
            <person name="Kenton S.M."/>
            <person name="Kim D.J."/>
            <person name="Klee K."/>
            <person name="Lai H."/>
            <person name="Lang C."/>
            <person name="Lin S."/>
            <person name="Macmil S.L."/>
            <person name="Magdelenat G."/>
            <person name="Matthews L."/>
            <person name="McCorrison J."/>
            <person name="Monaghan E.L."/>
            <person name="Mun J.H."/>
            <person name="Najar F.Z."/>
            <person name="Nicholson C."/>
            <person name="Noirot C."/>
            <person name="O'Bleness M."/>
            <person name="Paule C.R."/>
            <person name="Poulain J."/>
            <person name="Prion F."/>
            <person name="Qin B."/>
            <person name="Qu C."/>
            <person name="Retzel E.F."/>
            <person name="Riddle C."/>
            <person name="Sallet E."/>
            <person name="Samain S."/>
            <person name="Samson N."/>
            <person name="Sanders I."/>
            <person name="Saurat O."/>
            <person name="Scarpelli C."/>
            <person name="Schiex T."/>
            <person name="Segurens B."/>
            <person name="Severin A.J."/>
            <person name="Sherrier D.J."/>
            <person name="Shi R."/>
            <person name="Sims S."/>
            <person name="Singer S.R."/>
            <person name="Sinharoy S."/>
            <person name="Sterck L."/>
            <person name="Viollet A."/>
            <person name="Wang B.B."/>
            <person name="Wang K."/>
            <person name="Wang M."/>
            <person name="Wang X."/>
            <person name="Warfsmann J."/>
            <person name="Weissenbach J."/>
            <person name="White D.D."/>
            <person name="White J.D."/>
            <person name="Wiley G.B."/>
            <person name="Wincker P."/>
            <person name="Xing Y."/>
            <person name="Yang L."/>
            <person name="Yao Z."/>
            <person name="Ying F."/>
            <person name="Zhai J."/>
            <person name="Zhou L."/>
            <person name="Zuber A."/>
            <person name="Denarie J."/>
            <person name="Dixon R.A."/>
            <person name="May G.D."/>
            <person name="Schwartz D.C."/>
            <person name="Rogers J."/>
            <person name="Quetier F."/>
            <person name="Town C.D."/>
            <person name="Roe B.A."/>
        </authorList>
    </citation>
    <scope>NUCLEOTIDE SEQUENCE [LARGE SCALE GENOMIC DNA]</scope>
    <source>
        <strain evidence="2">A17</strain>
        <strain evidence="3 4">cv. Jemalong A17</strain>
    </source>
</reference>
<organism evidence="2 4">
    <name type="scientific">Medicago truncatula</name>
    <name type="common">Barrel medic</name>
    <name type="synonym">Medicago tribuloides</name>
    <dbReference type="NCBI Taxonomy" id="3880"/>
    <lineage>
        <taxon>Eukaryota</taxon>
        <taxon>Viridiplantae</taxon>
        <taxon>Streptophyta</taxon>
        <taxon>Embryophyta</taxon>
        <taxon>Tracheophyta</taxon>
        <taxon>Spermatophyta</taxon>
        <taxon>Magnoliopsida</taxon>
        <taxon>eudicotyledons</taxon>
        <taxon>Gunneridae</taxon>
        <taxon>Pentapetalae</taxon>
        <taxon>rosids</taxon>
        <taxon>fabids</taxon>
        <taxon>Fabales</taxon>
        <taxon>Fabaceae</taxon>
        <taxon>Papilionoideae</taxon>
        <taxon>50 kb inversion clade</taxon>
        <taxon>NPAAA clade</taxon>
        <taxon>Hologalegina</taxon>
        <taxon>IRL clade</taxon>
        <taxon>Trifolieae</taxon>
        <taxon>Medicago</taxon>
    </lineage>
</organism>
<feature type="compositionally biased region" description="Acidic residues" evidence="1">
    <location>
        <begin position="1"/>
        <end position="10"/>
    </location>
</feature>
<proteinExistence type="predicted"/>
<dbReference type="HOGENOM" id="CLU_1930697_0_0_1"/>
<dbReference type="EMBL" id="CM001224">
    <property type="protein sequence ID" value="KEH18867.1"/>
    <property type="molecule type" value="Genomic_DNA"/>
</dbReference>
<reference evidence="3" key="3">
    <citation type="submission" date="2015-04" db="UniProtKB">
        <authorList>
            <consortium name="EnsemblPlants"/>
        </authorList>
    </citation>
    <scope>IDENTIFICATION</scope>
    <source>
        <strain evidence="3">cv. Jemalong A17</strain>
    </source>
</reference>
<reference evidence="2 4" key="2">
    <citation type="journal article" date="2014" name="BMC Genomics">
        <title>An improved genome release (version Mt4.0) for the model legume Medicago truncatula.</title>
        <authorList>
            <person name="Tang H."/>
            <person name="Krishnakumar V."/>
            <person name="Bidwell S."/>
            <person name="Rosen B."/>
            <person name="Chan A."/>
            <person name="Zhou S."/>
            <person name="Gentzbittel L."/>
            <person name="Childs K.L."/>
            <person name="Yandell M."/>
            <person name="Gundlach H."/>
            <person name="Mayer K.F."/>
            <person name="Schwartz D.C."/>
            <person name="Town C.D."/>
        </authorList>
    </citation>
    <scope>GENOME REANNOTATION</scope>
    <source>
        <strain evidence="2">A17</strain>
        <strain evidence="3 4">cv. Jemalong A17</strain>
    </source>
</reference>
<gene>
    <name evidence="2" type="ordered locus">MTR_8g030990</name>
</gene>
<accession>A0A072TNB2</accession>
<keyword evidence="4" id="KW-1185">Reference proteome</keyword>
<dbReference type="EnsemblPlants" id="KEH18867">
    <property type="protein sequence ID" value="KEH18867"/>
    <property type="gene ID" value="MTR_8g030990"/>
</dbReference>
<sequence>MEEEEEDNTNMEERLSNDDVCQAETPTERYNFLSEESIAKLEQRINQIEIAHTKLKTKRQQWRCSLSQAICATQMQVVTLKPLDRNGFQRNKEFLAEFLAFCLLNHPNLFNLVELIKDGNVCLVTADNKTI</sequence>
<dbReference type="AlphaFoldDB" id="A0A072TNB2"/>
<evidence type="ECO:0000313" key="2">
    <source>
        <dbReference type="EMBL" id="KEH18867.1"/>
    </source>
</evidence>